<evidence type="ECO:0000256" key="1">
    <source>
        <dbReference type="SAM" id="Phobius"/>
    </source>
</evidence>
<dbReference type="Pfam" id="PF00990">
    <property type="entry name" value="GGDEF"/>
    <property type="match status" value="1"/>
</dbReference>
<dbReference type="CDD" id="cd01949">
    <property type="entry name" value="GGDEF"/>
    <property type="match status" value="1"/>
</dbReference>
<feature type="transmembrane region" description="Helical" evidence="1">
    <location>
        <begin position="133"/>
        <end position="152"/>
    </location>
</feature>
<dbReference type="SUPFAM" id="SSF55073">
    <property type="entry name" value="Nucleotide cyclase"/>
    <property type="match status" value="1"/>
</dbReference>
<keyword evidence="1" id="KW-1133">Transmembrane helix</keyword>
<feature type="domain" description="GGDEF" evidence="2">
    <location>
        <begin position="220"/>
        <end position="352"/>
    </location>
</feature>
<feature type="transmembrane region" description="Helical" evidence="1">
    <location>
        <begin position="84"/>
        <end position="102"/>
    </location>
</feature>
<gene>
    <name evidence="3" type="ORF">AB2L28_14730</name>
</gene>
<protein>
    <submittedName>
        <fullName evidence="3">GGDEF domain-containing protein</fullName>
    </submittedName>
</protein>
<dbReference type="SMART" id="SM00267">
    <property type="entry name" value="GGDEF"/>
    <property type="match status" value="1"/>
</dbReference>
<feature type="transmembrane region" description="Helical" evidence="1">
    <location>
        <begin position="35"/>
        <end position="54"/>
    </location>
</feature>
<dbReference type="NCBIfam" id="TIGR00254">
    <property type="entry name" value="GGDEF"/>
    <property type="match status" value="1"/>
</dbReference>
<evidence type="ECO:0000313" key="3">
    <source>
        <dbReference type="EMBL" id="MEZ0493491.1"/>
    </source>
</evidence>
<dbReference type="Gene3D" id="3.30.70.270">
    <property type="match status" value="1"/>
</dbReference>
<keyword evidence="1" id="KW-0472">Membrane</keyword>
<dbReference type="InterPro" id="IPR050469">
    <property type="entry name" value="Diguanylate_Cyclase"/>
</dbReference>
<dbReference type="PANTHER" id="PTHR45138:SF24">
    <property type="entry name" value="DIGUANYLATE CYCLASE DGCC-RELATED"/>
    <property type="match status" value="1"/>
</dbReference>
<organism evidence="3 4">
    <name type="scientific">Kineococcus mangrovi</name>
    <dbReference type="NCBI Taxonomy" id="1660183"/>
    <lineage>
        <taxon>Bacteria</taxon>
        <taxon>Bacillati</taxon>
        <taxon>Actinomycetota</taxon>
        <taxon>Actinomycetes</taxon>
        <taxon>Kineosporiales</taxon>
        <taxon>Kineosporiaceae</taxon>
        <taxon>Kineococcus</taxon>
    </lineage>
</organism>
<dbReference type="PROSITE" id="PS50887">
    <property type="entry name" value="GGDEF"/>
    <property type="match status" value="1"/>
</dbReference>
<evidence type="ECO:0000259" key="2">
    <source>
        <dbReference type="PROSITE" id="PS50887"/>
    </source>
</evidence>
<dbReference type="PANTHER" id="PTHR45138">
    <property type="entry name" value="REGULATORY COMPONENTS OF SENSORY TRANSDUCTION SYSTEM"/>
    <property type="match status" value="1"/>
</dbReference>
<evidence type="ECO:0000313" key="4">
    <source>
        <dbReference type="Proteomes" id="UP001566476"/>
    </source>
</evidence>
<feature type="transmembrane region" description="Helical" evidence="1">
    <location>
        <begin position="60"/>
        <end position="77"/>
    </location>
</feature>
<sequence length="352" mass="37405">MQGTTRRTDRAFRAPRRRRLLDSLSARNPRSARTWAAVALVVTILTNVVTGAAGSGGVPVPELCAAAALTALSVVLLRRRVDRVGPLIVLAPLAGVLAIVWLDLVTRDASVTGQVFFIVPVVWAAAQLRVGGAALVTAATIAGEGVVVWTLLEPQRAVTDFAYLTVLLLLVSGVLNRSGAVQERLVEQLRQQASIDPLTGLWTRRVLDRATARAVERRAGEASLVIIDLDRFKTINDTYGHLGGDAALTHVASLLTGRCREGDLVARMGGDELAVLMLDCPRETAACRSQQFVDVVRATPLRLPDGTLVPLSISAGLASLSPTATRAEDLYASADAALYVAKRTGRDRLSAA</sequence>
<feature type="transmembrane region" description="Helical" evidence="1">
    <location>
        <begin position="158"/>
        <end position="175"/>
    </location>
</feature>
<dbReference type="InterPro" id="IPR029787">
    <property type="entry name" value="Nucleotide_cyclase"/>
</dbReference>
<dbReference type="InterPro" id="IPR043128">
    <property type="entry name" value="Rev_trsase/Diguanyl_cyclase"/>
</dbReference>
<accession>A0ABV4I4R3</accession>
<proteinExistence type="predicted"/>
<dbReference type="RefSeq" id="WP_370719730.1">
    <property type="nucleotide sequence ID" value="NZ_JBGGTQ010000006.1"/>
</dbReference>
<dbReference type="EMBL" id="JBGGTQ010000006">
    <property type="protein sequence ID" value="MEZ0493491.1"/>
    <property type="molecule type" value="Genomic_DNA"/>
</dbReference>
<dbReference type="InterPro" id="IPR000160">
    <property type="entry name" value="GGDEF_dom"/>
</dbReference>
<dbReference type="Proteomes" id="UP001566476">
    <property type="component" value="Unassembled WGS sequence"/>
</dbReference>
<name>A0ABV4I4R3_9ACTN</name>
<comment type="caution">
    <text evidence="3">The sequence shown here is derived from an EMBL/GenBank/DDBJ whole genome shotgun (WGS) entry which is preliminary data.</text>
</comment>
<reference evidence="3 4" key="1">
    <citation type="submission" date="2024-07" db="EMBL/GenBank/DDBJ databases">
        <authorList>
            <person name="Thanompreechachai J."/>
            <person name="Duangmal K."/>
        </authorList>
    </citation>
    <scope>NUCLEOTIDE SEQUENCE [LARGE SCALE GENOMIC DNA]</scope>
    <source>
        <strain evidence="3 4">TBRC 1896</strain>
    </source>
</reference>
<keyword evidence="1" id="KW-0812">Transmembrane</keyword>
<keyword evidence="4" id="KW-1185">Reference proteome</keyword>